<dbReference type="KEGG" id="mtr:11423347"/>
<keyword evidence="1" id="KW-0646">Protease inhibitor</keyword>
<protein>
    <submittedName>
        <fullName evidence="5">Cysteine proteinase inhibitor</fullName>
    </submittedName>
    <submittedName>
        <fullName evidence="6">Putative Cystatin domain-containing protein</fullName>
    </submittedName>
</protein>
<evidence type="ECO:0000313" key="5">
    <source>
        <dbReference type="EMBL" id="AET00371.1"/>
    </source>
</evidence>
<feature type="domain" description="Cystatin" evidence="4">
    <location>
        <begin position="23"/>
        <end position="113"/>
    </location>
</feature>
<evidence type="ECO:0000256" key="1">
    <source>
        <dbReference type="ARBA" id="ARBA00022690"/>
    </source>
</evidence>
<dbReference type="PaxDb" id="3880-AET00371"/>
<evidence type="ECO:0000313" key="7">
    <source>
        <dbReference type="EnsemblPlants" id="AET00371"/>
    </source>
</evidence>
<gene>
    <name evidence="7" type="primary">11423347</name>
    <name evidence="5" type="ordered locus">MTR_5g091260</name>
    <name evidence="6" type="ORF">MtrunA17_Chr5g0443051</name>
</gene>
<accession>G7KD43</accession>
<keyword evidence="8" id="KW-1185">Reference proteome</keyword>
<dbReference type="Gene3D" id="3.10.450.10">
    <property type="match status" value="1"/>
</dbReference>
<organism evidence="5 8">
    <name type="scientific">Medicago truncatula</name>
    <name type="common">Barrel medic</name>
    <name type="synonym">Medicago tribuloides</name>
    <dbReference type="NCBI Taxonomy" id="3880"/>
    <lineage>
        <taxon>Eukaryota</taxon>
        <taxon>Viridiplantae</taxon>
        <taxon>Streptophyta</taxon>
        <taxon>Embryophyta</taxon>
        <taxon>Tracheophyta</taxon>
        <taxon>Spermatophyta</taxon>
        <taxon>Magnoliopsida</taxon>
        <taxon>eudicotyledons</taxon>
        <taxon>Gunneridae</taxon>
        <taxon>Pentapetalae</taxon>
        <taxon>rosids</taxon>
        <taxon>fabids</taxon>
        <taxon>Fabales</taxon>
        <taxon>Fabaceae</taxon>
        <taxon>Papilionoideae</taxon>
        <taxon>50 kb inversion clade</taxon>
        <taxon>NPAAA clade</taxon>
        <taxon>Hologalegina</taxon>
        <taxon>IRL clade</taxon>
        <taxon>Trifolieae</taxon>
        <taxon>Medicago</taxon>
    </lineage>
</organism>
<evidence type="ECO:0000259" key="4">
    <source>
        <dbReference type="SMART" id="SM00043"/>
    </source>
</evidence>
<name>G7KD43_MEDTR</name>
<dbReference type="SMART" id="SM00043">
    <property type="entry name" value="CY"/>
    <property type="match status" value="1"/>
</dbReference>
<dbReference type="PANTHER" id="PTHR47364:SF2">
    <property type="entry name" value="CYSTEINE PROTEINASE INHIBITOR 5"/>
    <property type="match status" value="1"/>
</dbReference>
<dbReference type="STRING" id="3880.G7KD43"/>
<keyword evidence="2" id="KW-0789">Thiol protease inhibitor</keyword>
<evidence type="ECO:0000256" key="3">
    <source>
        <dbReference type="SAM" id="SignalP"/>
    </source>
</evidence>
<dbReference type="CDD" id="cd00042">
    <property type="entry name" value="CY"/>
    <property type="match status" value="1"/>
</dbReference>
<dbReference type="Proteomes" id="UP000265566">
    <property type="component" value="Chromosome 5"/>
</dbReference>
<dbReference type="EMBL" id="PSQE01000005">
    <property type="protein sequence ID" value="RHN57678.1"/>
    <property type="molecule type" value="Genomic_DNA"/>
</dbReference>
<dbReference type="GO" id="GO:0004869">
    <property type="term" value="F:cysteine-type endopeptidase inhibitor activity"/>
    <property type="evidence" value="ECO:0007669"/>
    <property type="project" value="UniProtKB-KW"/>
</dbReference>
<sequence>MTLQSPVFILIVLLVLSATNQALTFIDWSPVDINDPHVVEIAKFAVTEFNKRITIEKLTFENVIHGESKNVVDGTVYRLTFSAHGLSTSYKYRAIVFEKPSEHYRKLASFELVHA</sequence>
<reference evidence="5 8" key="2">
    <citation type="journal article" date="2014" name="BMC Genomics">
        <title>An improved genome release (version Mt4.0) for the model legume Medicago truncatula.</title>
        <authorList>
            <person name="Tang H."/>
            <person name="Krishnakumar V."/>
            <person name="Bidwell S."/>
            <person name="Rosen B."/>
            <person name="Chan A."/>
            <person name="Zhou S."/>
            <person name="Gentzbittel L."/>
            <person name="Childs K.L."/>
            <person name="Yandell M."/>
            <person name="Gundlach H."/>
            <person name="Mayer K.F."/>
            <person name="Schwartz D.C."/>
            <person name="Town C.D."/>
        </authorList>
    </citation>
    <scope>GENOME REANNOTATION</scope>
    <source>
        <strain evidence="7 8">cv. Jemalong A17</strain>
    </source>
</reference>
<reference evidence="5 8" key="1">
    <citation type="journal article" date="2011" name="Nature">
        <title>The Medicago genome provides insight into the evolution of rhizobial symbioses.</title>
        <authorList>
            <person name="Young N.D."/>
            <person name="Debelle F."/>
            <person name="Oldroyd G.E."/>
            <person name="Geurts R."/>
            <person name="Cannon S.B."/>
            <person name="Udvardi M.K."/>
            <person name="Benedito V.A."/>
            <person name="Mayer K.F."/>
            <person name="Gouzy J."/>
            <person name="Schoof H."/>
            <person name="Van de Peer Y."/>
            <person name="Proost S."/>
            <person name="Cook D.R."/>
            <person name="Meyers B.C."/>
            <person name="Spannagl M."/>
            <person name="Cheung F."/>
            <person name="De Mita S."/>
            <person name="Krishnakumar V."/>
            <person name="Gundlach H."/>
            <person name="Zhou S."/>
            <person name="Mudge J."/>
            <person name="Bharti A.K."/>
            <person name="Murray J.D."/>
            <person name="Naoumkina M.A."/>
            <person name="Rosen B."/>
            <person name="Silverstein K.A."/>
            <person name="Tang H."/>
            <person name="Rombauts S."/>
            <person name="Zhao P.X."/>
            <person name="Zhou P."/>
            <person name="Barbe V."/>
            <person name="Bardou P."/>
            <person name="Bechner M."/>
            <person name="Bellec A."/>
            <person name="Berger A."/>
            <person name="Berges H."/>
            <person name="Bidwell S."/>
            <person name="Bisseling T."/>
            <person name="Choisne N."/>
            <person name="Couloux A."/>
            <person name="Denny R."/>
            <person name="Deshpande S."/>
            <person name="Dai X."/>
            <person name="Doyle J.J."/>
            <person name="Dudez A.M."/>
            <person name="Farmer A.D."/>
            <person name="Fouteau S."/>
            <person name="Franken C."/>
            <person name="Gibelin C."/>
            <person name="Gish J."/>
            <person name="Goldstein S."/>
            <person name="Gonzalez A.J."/>
            <person name="Green P.J."/>
            <person name="Hallab A."/>
            <person name="Hartog M."/>
            <person name="Hua A."/>
            <person name="Humphray S.J."/>
            <person name="Jeong D.H."/>
            <person name="Jing Y."/>
            <person name="Jocker A."/>
            <person name="Kenton S.M."/>
            <person name="Kim D.J."/>
            <person name="Klee K."/>
            <person name="Lai H."/>
            <person name="Lang C."/>
            <person name="Lin S."/>
            <person name="Macmil S.L."/>
            <person name="Magdelenat G."/>
            <person name="Matthews L."/>
            <person name="McCorrison J."/>
            <person name="Monaghan E.L."/>
            <person name="Mun J.H."/>
            <person name="Najar F.Z."/>
            <person name="Nicholson C."/>
            <person name="Noirot C."/>
            <person name="O'Bleness M."/>
            <person name="Paule C.R."/>
            <person name="Poulain J."/>
            <person name="Prion F."/>
            <person name="Qin B."/>
            <person name="Qu C."/>
            <person name="Retzel E.F."/>
            <person name="Riddle C."/>
            <person name="Sallet E."/>
            <person name="Samain S."/>
            <person name="Samson N."/>
            <person name="Sanders I."/>
            <person name="Saurat O."/>
            <person name="Scarpelli C."/>
            <person name="Schiex T."/>
            <person name="Segurens B."/>
            <person name="Severin A.J."/>
            <person name="Sherrier D.J."/>
            <person name="Shi R."/>
            <person name="Sims S."/>
            <person name="Singer S.R."/>
            <person name="Sinharoy S."/>
            <person name="Sterck L."/>
            <person name="Viollet A."/>
            <person name="Wang B.B."/>
            <person name="Wang K."/>
            <person name="Wang M."/>
            <person name="Wang X."/>
            <person name="Warfsmann J."/>
            <person name="Weissenbach J."/>
            <person name="White D.D."/>
            <person name="White J.D."/>
            <person name="Wiley G.B."/>
            <person name="Wincker P."/>
            <person name="Xing Y."/>
            <person name="Yang L."/>
            <person name="Yao Z."/>
            <person name="Ying F."/>
            <person name="Zhai J."/>
            <person name="Zhou L."/>
            <person name="Zuber A."/>
            <person name="Denarie J."/>
            <person name="Dixon R.A."/>
            <person name="May G.D."/>
            <person name="Schwartz D.C."/>
            <person name="Rogers J."/>
            <person name="Quetier F."/>
            <person name="Town C.D."/>
            <person name="Roe B.A."/>
        </authorList>
    </citation>
    <scope>NUCLEOTIDE SEQUENCE [LARGE SCALE GENOMIC DNA]</scope>
    <source>
        <strain evidence="5">A17</strain>
        <strain evidence="7 8">cv. Jemalong A17</strain>
    </source>
</reference>
<feature type="chain" id="PRO_5014485674" evidence="3">
    <location>
        <begin position="23"/>
        <end position="115"/>
    </location>
</feature>
<dbReference type="OrthoDB" id="2016588at2759"/>
<reference evidence="6" key="4">
    <citation type="journal article" date="2018" name="Nat. Plants">
        <title>Whole-genome landscape of Medicago truncatula symbiotic genes.</title>
        <authorList>
            <person name="Pecrix Y."/>
            <person name="Gamas P."/>
            <person name="Carrere S."/>
        </authorList>
    </citation>
    <scope>NUCLEOTIDE SEQUENCE</scope>
    <source>
        <tissue evidence="6">Leaves</tissue>
    </source>
</reference>
<evidence type="ECO:0000313" key="8">
    <source>
        <dbReference type="Proteomes" id="UP000002051"/>
    </source>
</evidence>
<dbReference type="Pfam" id="PF16845">
    <property type="entry name" value="SQAPI"/>
    <property type="match status" value="1"/>
</dbReference>
<dbReference type="SUPFAM" id="SSF54403">
    <property type="entry name" value="Cystatin/monellin"/>
    <property type="match status" value="1"/>
</dbReference>
<evidence type="ECO:0000313" key="6">
    <source>
        <dbReference type="EMBL" id="RHN57678.1"/>
    </source>
</evidence>
<keyword evidence="3" id="KW-0732">Signal</keyword>
<dbReference type="AlphaFoldDB" id="G7KD43"/>
<dbReference type="HOGENOM" id="CLU_113093_5_0_1"/>
<dbReference type="EnsemblPlants" id="AET00371">
    <property type="protein sequence ID" value="AET00371"/>
    <property type="gene ID" value="MTR_5g091260"/>
</dbReference>
<dbReference type="EMBL" id="CM001221">
    <property type="protein sequence ID" value="AET00371.1"/>
    <property type="molecule type" value="Genomic_DNA"/>
</dbReference>
<dbReference type="InterPro" id="IPR046350">
    <property type="entry name" value="Cystatin_sf"/>
</dbReference>
<dbReference type="Proteomes" id="UP000002051">
    <property type="component" value="Chromosome 5"/>
</dbReference>
<dbReference type="Gramene" id="rna33257">
    <property type="protein sequence ID" value="RHN57678.1"/>
    <property type="gene ID" value="gene33257"/>
</dbReference>
<feature type="signal peptide" evidence="3">
    <location>
        <begin position="1"/>
        <end position="22"/>
    </location>
</feature>
<reference evidence="7" key="3">
    <citation type="submission" date="2015-04" db="UniProtKB">
        <authorList>
            <consortium name="EnsemblPlants"/>
        </authorList>
    </citation>
    <scope>IDENTIFICATION</scope>
    <source>
        <strain evidence="7">cv. Jemalong A17</strain>
    </source>
</reference>
<dbReference type="InterPro" id="IPR000010">
    <property type="entry name" value="Cystatin_dom"/>
</dbReference>
<proteinExistence type="predicted"/>
<evidence type="ECO:0000256" key="2">
    <source>
        <dbReference type="ARBA" id="ARBA00022704"/>
    </source>
</evidence>
<dbReference type="PANTHER" id="PTHR47364">
    <property type="entry name" value="CYSTEINE PROTEINASE INHIBITOR 5"/>
    <property type="match status" value="1"/>
</dbReference>